<sequence length="560" mass="64252">MGTRGYVVHRYKRVRLNRYNHYDSYPSGLGLDLLKKIPKPSDGEGWQADFEKWLAKKRRKVEGMISEATKGLSPEQMDKLNVVDVDDYSLYFKGEPLNDDMIEWVYEMDLDNLCFLIDSCPVFKLDCMPDEDEFLDKIGFNNYGYRSFSPDETSEHRYVHNIIPYPSEEDPDTLQKYSQSCTSTASVHEILDIRTENLPITHQLRVRWVELMVSTDMASPDGMHYVDLKLEANGGENARDAMPPPSYEKLVNLAHQIFAPYVYASRVLDTSFRLLDGCPDVYVLRKDTVLCIYNHLDNPSSLHTGSYRLFKAIMDHWAAPVSQERFVYGVLFSGTRCVLVRVDRAEGKFTHTETMSFFPSWFAQSPSTEGITALARLACRIDPDVFDRFGTVKEPLAVETGLCRLDKLPKEILDQIAHCFDDFAGLNAYAHLSPRTRDASLKASSAYIFIKDFRLTAAMDRDHFERDGTGFEFDEIADSPTERNLKSALFRMESAKRKCVFCILASYLETRHRIAFDYIKVISEPEREELSVSHLARPRSFSLPYSALTLDGAQIESKRR</sequence>
<evidence type="ECO:0000313" key="2">
    <source>
        <dbReference type="Proteomes" id="UP001465976"/>
    </source>
</evidence>
<evidence type="ECO:0000313" key="1">
    <source>
        <dbReference type="EMBL" id="KAL0566874.1"/>
    </source>
</evidence>
<proteinExistence type="predicted"/>
<name>A0ABR3EVE5_9AGAR</name>
<keyword evidence="2" id="KW-1185">Reference proteome</keyword>
<gene>
    <name evidence="1" type="ORF">V5O48_015126</name>
</gene>
<accession>A0ABR3EVE5</accession>
<protein>
    <recommendedName>
        <fullName evidence="3">F-box domain-containing protein</fullName>
    </recommendedName>
</protein>
<evidence type="ECO:0008006" key="3">
    <source>
        <dbReference type="Google" id="ProtNLM"/>
    </source>
</evidence>
<organism evidence="1 2">
    <name type="scientific">Marasmius crinis-equi</name>
    <dbReference type="NCBI Taxonomy" id="585013"/>
    <lineage>
        <taxon>Eukaryota</taxon>
        <taxon>Fungi</taxon>
        <taxon>Dikarya</taxon>
        <taxon>Basidiomycota</taxon>
        <taxon>Agaricomycotina</taxon>
        <taxon>Agaricomycetes</taxon>
        <taxon>Agaricomycetidae</taxon>
        <taxon>Agaricales</taxon>
        <taxon>Marasmiineae</taxon>
        <taxon>Marasmiaceae</taxon>
        <taxon>Marasmius</taxon>
    </lineage>
</organism>
<dbReference type="EMBL" id="JBAHYK010001745">
    <property type="protein sequence ID" value="KAL0566874.1"/>
    <property type="molecule type" value="Genomic_DNA"/>
</dbReference>
<reference evidence="1 2" key="1">
    <citation type="submission" date="2024-02" db="EMBL/GenBank/DDBJ databases">
        <title>A draft genome for the cacao thread blight pathogen Marasmius crinis-equi.</title>
        <authorList>
            <person name="Cohen S.P."/>
            <person name="Baruah I.K."/>
            <person name="Amoako-Attah I."/>
            <person name="Bukari Y."/>
            <person name="Meinhardt L.W."/>
            <person name="Bailey B.A."/>
        </authorList>
    </citation>
    <scope>NUCLEOTIDE SEQUENCE [LARGE SCALE GENOMIC DNA]</scope>
    <source>
        <strain evidence="1 2">GH-76</strain>
    </source>
</reference>
<comment type="caution">
    <text evidence="1">The sequence shown here is derived from an EMBL/GenBank/DDBJ whole genome shotgun (WGS) entry which is preliminary data.</text>
</comment>
<dbReference type="Proteomes" id="UP001465976">
    <property type="component" value="Unassembled WGS sequence"/>
</dbReference>